<proteinExistence type="predicted"/>
<dbReference type="Proteomes" id="UP001153332">
    <property type="component" value="Unassembled WGS sequence"/>
</dbReference>
<comment type="caution">
    <text evidence="1">The sequence shown here is derived from an EMBL/GenBank/DDBJ whole genome shotgun (WGS) entry which is preliminary data.</text>
</comment>
<accession>A0ACC2JBM8</accession>
<evidence type="ECO:0000313" key="1">
    <source>
        <dbReference type="EMBL" id="KAJ8124897.1"/>
    </source>
</evidence>
<evidence type="ECO:0000313" key="2">
    <source>
        <dbReference type="Proteomes" id="UP001153332"/>
    </source>
</evidence>
<name>A0ACC2JBM8_9PEZI</name>
<protein>
    <submittedName>
        <fullName evidence="1">Uncharacterized protein</fullName>
    </submittedName>
</protein>
<reference evidence="1" key="1">
    <citation type="submission" date="2022-12" db="EMBL/GenBank/DDBJ databases">
        <title>Genome Sequence of Lasiodiplodia mahajangana.</title>
        <authorList>
            <person name="Buettner E."/>
        </authorList>
    </citation>
    <scope>NUCLEOTIDE SEQUENCE</scope>
    <source>
        <strain evidence="1">VT137</strain>
    </source>
</reference>
<dbReference type="EMBL" id="JAPUUL010002692">
    <property type="protein sequence ID" value="KAJ8124897.1"/>
    <property type="molecule type" value="Genomic_DNA"/>
</dbReference>
<keyword evidence="2" id="KW-1185">Reference proteome</keyword>
<gene>
    <name evidence="1" type="ORF">O1611_g8744</name>
</gene>
<organism evidence="1 2">
    <name type="scientific">Lasiodiplodia mahajangana</name>
    <dbReference type="NCBI Taxonomy" id="1108764"/>
    <lineage>
        <taxon>Eukaryota</taxon>
        <taxon>Fungi</taxon>
        <taxon>Dikarya</taxon>
        <taxon>Ascomycota</taxon>
        <taxon>Pezizomycotina</taxon>
        <taxon>Dothideomycetes</taxon>
        <taxon>Dothideomycetes incertae sedis</taxon>
        <taxon>Botryosphaeriales</taxon>
        <taxon>Botryosphaeriaceae</taxon>
        <taxon>Lasiodiplodia</taxon>
    </lineage>
</organism>
<sequence>MERGISSDSPQNATSPAGPTLPYSRKTTPWRGFPVSPPDNMGGCENPRGGSKVDTSIFAESGKYTITQTATIGGVNKTAKAVIPWDVWARDAAYVEVSVTSVS</sequence>